<feature type="region of interest" description="Disordered" evidence="3">
    <location>
        <begin position="276"/>
        <end position="549"/>
    </location>
</feature>
<name>A0ABD2DJL9_DAUMA</name>
<evidence type="ECO:0000256" key="1">
    <source>
        <dbReference type="ARBA" id="ARBA00004123"/>
    </source>
</evidence>
<evidence type="ECO:0000313" key="5">
    <source>
        <dbReference type="EMBL" id="KAL2767000.1"/>
    </source>
</evidence>
<sequence>MAARSWQDELAQQAEEGSARLREMLSVGLGFLRTELGLDLGLEPKRYPGWVILVGTGALGLLLLVLLGYGWAAACAGARKKRRNPPRKREEATAAPAAAPDDLALLKNLRSEEQKKKNRKKLPEKPKPNGRTVEVAEGEVVRTPQNVTAKQQPEIDKKNEKSKKNKKKSKSDAKAVQNSSRHDGKEVDEGAWETKISHREKRQQRKRDKVMTDSGSLDSTIPGIENTITVTTEQLTTASFPVGSKKNKGDSHLNVQVSNFKSGKGESTLQVSSGLNENLTVNGGGWNEKSIKPSSQISAGEEKWNSVSPASAGKRKTEPSAWSQDTGDASANGKDWGRSWNDRSIFSSIDGLSSADPSSDWNAPAEEWGNWVDEERASLLKSQEPIPDDQKVSDDDKEKGEGAVPTGKSKKKKKKKKKQGEDNSLAQDTEELEKETKEELPVNTSKARPKQEKAFSSKTISTSDPAEVLIKNSQPIKTPPPAVSIEPSVILSKSDSDKSSSQVPPMLQETDKSKSNTKQNSVPPSQTKSETSWESPKQIKKKKKARRET</sequence>
<feature type="compositionally biased region" description="Basic and acidic residues" evidence="3">
    <location>
        <begin position="109"/>
        <end position="127"/>
    </location>
</feature>
<dbReference type="InterPro" id="IPR031402">
    <property type="entry name" value="LYRIC"/>
</dbReference>
<feature type="compositionally biased region" description="Low complexity" evidence="3">
    <location>
        <begin position="94"/>
        <end position="106"/>
    </location>
</feature>
<keyword evidence="4" id="KW-0472">Membrane</keyword>
<dbReference type="AlphaFoldDB" id="A0ABD2DJL9"/>
<dbReference type="Proteomes" id="UP001610411">
    <property type="component" value="Unassembled WGS sequence"/>
</dbReference>
<dbReference type="PANTHER" id="PTHR23251">
    <property type="entry name" value="LYSINE-RICH CEACAM1 CO-ISOLATED PROTEIN LYRIC PROTEIN"/>
    <property type="match status" value="1"/>
</dbReference>
<protein>
    <submittedName>
        <fullName evidence="5">Protein LYRIC isoform 4</fullName>
    </submittedName>
</protein>
<keyword evidence="4" id="KW-1133">Transmembrane helix</keyword>
<feature type="compositionally biased region" description="Basic residues" evidence="3">
    <location>
        <begin position="198"/>
        <end position="208"/>
    </location>
</feature>
<feature type="compositionally biased region" description="Polar residues" evidence="3">
    <location>
        <begin position="320"/>
        <end position="329"/>
    </location>
</feature>
<reference evidence="5 6" key="1">
    <citation type="journal article" date="2024" name="G3 (Bethesda)">
        <title>A hybrid genome assembly of the endangered aye-aye (Daubentonia madagascariensis).</title>
        <authorList>
            <person name="Versoza C.J."/>
            <person name="Pfeifer S.P."/>
        </authorList>
    </citation>
    <scope>NUCLEOTIDE SEQUENCE [LARGE SCALE GENOMIC DNA]</scope>
    <source>
        <strain evidence="5">6821</strain>
    </source>
</reference>
<feature type="compositionally biased region" description="Basic residues" evidence="3">
    <location>
        <begin position="538"/>
        <end position="549"/>
    </location>
</feature>
<feature type="transmembrane region" description="Helical" evidence="4">
    <location>
        <begin position="50"/>
        <end position="78"/>
    </location>
</feature>
<keyword evidence="6" id="KW-1185">Reference proteome</keyword>
<proteinExistence type="predicted"/>
<feature type="region of interest" description="Disordered" evidence="3">
    <location>
        <begin position="77"/>
        <end position="225"/>
    </location>
</feature>
<keyword evidence="2" id="KW-0539">Nucleus</keyword>
<dbReference type="GO" id="GO:0005634">
    <property type="term" value="C:nucleus"/>
    <property type="evidence" value="ECO:0007669"/>
    <property type="project" value="UniProtKB-SubCell"/>
</dbReference>
<dbReference type="EMBL" id="JBFSEQ010000010">
    <property type="protein sequence ID" value="KAL2767000.1"/>
    <property type="molecule type" value="Genomic_DNA"/>
</dbReference>
<keyword evidence="4" id="KW-0812">Transmembrane</keyword>
<dbReference type="Pfam" id="PF15686">
    <property type="entry name" value="LYRIC"/>
    <property type="match status" value="1"/>
</dbReference>
<evidence type="ECO:0000256" key="2">
    <source>
        <dbReference type="ARBA" id="ARBA00023242"/>
    </source>
</evidence>
<comment type="caution">
    <text evidence="5">The sequence shown here is derived from an EMBL/GenBank/DDBJ whole genome shotgun (WGS) entry which is preliminary data.</text>
</comment>
<organism evidence="5 6">
    <name type="scientific">Daubentonia madagascariensis</name>
    <name type="common">Aye-aye</name>
    <name type="synonym">Sciurus madagascariensis</name>
    <dbReference type="NCBI Taxonomy" id="31869"/>
    <lineage>
        <taxon>Eukaryota</taxon>
        <taxon>Metazoa</taxon>
        <taxon>Chordata</taxon>
        <taxon>Craniata</taxon>
        <taxon>Vertebrata</taxon>
        <taxon>Euteleostomi</taxon>
        <taxon>Mammalia</taxon>
        <taxon>Eutheria</taxon>
        <taxon>Euarchontoglires</taxon>
        <taxon>Primates</taxon>
        <taxon>Strepsirrhini</taxon>
        <taxon>Chiromyiformes</taxon>
        <taxon>Daubentoniidae</taxon>
        <taxon>Daubentonia</taxon>
    </lineage>
</organism>
<evidence type="ECO:0000256" key="3">
    <source>
        <dbReference type="SAM" id="MobiDB-lite"/>
    </source>
</evidence>
<comment type="subcellular location">
    <subcellularLocation>
        <location evidence="1">Nucleus</location>
    </subcellularLocation>
</comment>
<feature type="compositionally biased region" description="Polar residues" evidence="3">
    <location>
        <begin position="516"/>
        <end position="535"/>
    </location>
</feature>
<feature type="compositionally biased region" description="Basic and acidic residues" evidence="3">
    <location>
        <begin position="388"/>
        <end position="401"/>
    </location>
</feature>
<feature type="compositionally biased region" description="Basic residues" evidence="3">
    <location>
        <begin position="160"/>
        <end position="169"/>
    </location>
</feature>
<accession>A0ABD2DJL9</accession>
<evidence type="ECO:0000256" key="4">
    <source>
        <dbReference type="SAM" id="Phobius"/>
    </source>
</evidence>
<feature type="compositionally biased region" description="Basic residues" evidence="3">
    <location>
        <begin position="408"/>
        <end position="418"/>
    </location>
</feature>
<dbReference type="InterPro" id="IPR052305">
    <property type="entry name" value="TransReg_TumorExp"/>
</dbReference>
<gene>
    <name evidence="5" type="ORF">WCI35_025078</name>
</gene>
<evidence type="ECO:0000313" key="6">
    <source>
        <dbReference type="Proteomes" id="UP001610411"/>
    </source>
</evidence>
<feature type="compositionally biased region" description="Polar residues" evidence="3">
    <location>
        <begin position="342"/>
        <end position="361"/>
    </location>
</feature>
<dbReference type="PANTHER" id="PTHR23251:SF0">
    <property type="entry name" value="PROTEIN LYRIC"/>
    <property type="match status" value="1"/>
</dbReference>